<reference evidence="3" key="1">
    <citation type="submission" date="2016-06" db="EMBL/GenBank/DDBJ databases">
        <authorList>
            <person name="Varghese N."/>
            <person name="Submissions Spin"/>
        </authorList>
    </citation>
    <scope>NUCLEOTIDE SEQUENCE [LARGE SCALE GENOMIC DNA]</scope>
    <source>
        <strain evidence="3">DSM 43168</strain>
    </source>
</reference>
<keyword evidence="2" id="KW-0436">Ligase</keyword>
<accession>A0A1C5ASH9</accession>
<gene>
    <name evidence="2" type="ORF">GA0070563_11830</name>
</gene>
<dbReference type="GO" id="GO:0004816">
    <property type="term" value="F:asparagine-tRNA ligase activity"/>
    <property type="evidence" value="ECO:0007669"/>
    <property type="project" value="UniProtKB-EC"/>
</dbReference>
<evidence type="ECO:0000313" key="3">
    <source>
        <dbReference type="Proteomes" id="UP000183585"/>
    </source>
</evidence>
<proteinExistence type="predicted"/>
<feature type="region of interest" description="Disordered" evidence="1">
    <location>
        <begin position="1"/>
        <end position="22"/>
    </location>
</feature>
<dbReference type="EC" id="6.1.1.22" evidence="2"/>
<sequence length="31" mass="3124">MLPTDPLTPPLLPAPPAAPPRPAAILHFGPG</sequence>
<dbReference type="Proteomes" id="UP000183585">
    <property type="component" value="Unassembled WGS sequence"/>
</dbReference>
<dbReference type="AlphaFoldDB" id="A0A1C5ASH9"/>
<organism evidence="2 3">
    <name type="scientific">Micromonospora carbonacea</name>
    <dbReference type="NCBI Taxonomy" id="47853"/>
    <lineage>
        <taxon>Bacteria</taxon>
        <taxon>Bacillati</taxon>
        <taxon>Actinomycetota</taxon>
        <taxon>Actinomycetes</taxon>
        <taxon>Micromonosporales</taxon>
        <taxon>Micromonosporaceae</taxon>
        <taxon>Micromonospora</taxon>
    </lineage>
</organism>
<evidence type="ECO:0000313" key="2">
    <source>
        <dbReference type="EMBL" id="SCF48162.1"/>
    </source>
</evidence>
<protein>
    <submittedName>
        <fullName evidence="2">Asparaginyl-tRNA synthetase</fullName>
        <ecNumber evidence="2">6.1.1.22</ecNumber>
    </submittedName>
</protein>
<dbReference type="EMBL" id="FMCT01000018">
    <property type="protein sequence ID" value="SCF48162.1"/>
    <property type="molecule type" value="Genomic_DNA"/>
</dbReference>
<keyword evidence="2" id="KW-0030">Aminoacyl-tRNA synthetase</keyword>
<name>A0A1C5ASH9_9ACTN</name>
<evidence type="ECO:0000256" key="1">
    <source>
        <dbReference type="SAM" id="MobiDB-lite"/>
    </source>
</evidence>
<keyword evidence="3" id="KW-1185">Reference proteome</keyword>